<feature type="domain" description="HTH tetR-type" evidence="6">
    <location>
        <begin position="2"/>
        <end position="62"/>
    </location>
</feature>
<dbReference type="EMBL" id="CP030074">
    <property type="protein sequence ID" value="AWW43120.1"/>
    <property type="molecule type" value="Genomic_DNA"/>
</dbReference>
<dbReference type="SUPFAM" id="SSF48498">
    <property type="entry name" value="Tetracyclin repressor-like, C-terminal domain"/>
    <property type="match status" value="1"/>
</dbReference>
<evidence type="ECO:0000256" key="1">
    <source>
        <dbReference type="ARBA" id="ARBA00022491"/>
    </source>
</evidence>
<dbReference type="PRINTS" id="PR00455">
    <property type="entry name" value="HTHTETR"/>
</dbReference>
<dbReference type="PANTHER" id="PTHR30055">
    <property type="entry name" value="HTH-TYPE TRANSCRIPTIONAL REGULATOR RUTR"/>
    <property type="match status" value="1"/>
</dbReference>
<dbReference type="GO" id="GO:0003700">
    <property type="term" value="F:DNA-binding transcription factor activity"/>
    <property type="evidence" value="ECO:0007669"/>
    <property type="project" value="TreeGrafter"/>
</dbReference>
<reference evidence="8" key="1">
    <citation type="submission" date="2018-06" db="EMBL/GenBank/DDBJ databases">
        <authorList>
            <person name="Li K."/>
        </authorList>
    </citation>
    <scope>NUCLEOTIDE SEQUENCE [LARGE SCALE GENOMIC DNA]</scope>
    <source>
        <strain evidence="8">ZFG47</strain>
        <plasmid evidence="8">unnamed1</plasmid>
    </source>
</reference>
<accession>A0A2Z4JDX9</accession>
<keyword evidence="4" id="KW-0804">Transcription</keyword>
<keyword evidence="8" id="KW-1185">Reference proteome</keyword>
<dbReference type="Pfam" id="PF00440">
    <property type="entry name" value="TetR_N"/>
    <property type="match status" value="1"/>
</dbReference>
<protein>
    <submittedName>
        <fullName evidence="7">TetR family transcriptional regulator</fullName>
    </submittedName>
</protein>
<dbReference type="SUPFAM" id="SSF46689">
    <property type="entry name" value="Homeodomain-like"/>
    <property type="match status" value="1"/>
</dbReference>
<organism evidence="7 8">
    <name type="scientific">Streptomyces cadmiisoli</name>
    <dbReference type="NCBI Taxonomy" id="2184053"/>
    <lineage>
        <taxon>Bacteria</taxon>
        <taxon>Bacillati</taxon>
        <taxon>Actinomycetota</taxon>
        <taxon>Actinomycetes</taxon>
        <taxon>Kitasatosporales</taxon>
        <taxon>Streptomycetaceae</taxon>
        <taxon>Streptomyces</taxon>
        <taxon>Streptomyces aurantiacus group</taxon>
    </lineage>
</organism>
<keyword evidence="2" id="KW-0805">Transcription regulation</keyword>
<sequence>MVLRREEILDATVEQIEQRGIATTRITDVASSLGVSSGLIYYHFETKEQLIEATFAHAARLELDAARAVLSRPAPVVTRLKALLRLYSPTAKTVPGWRLWIDGYSAGLRDRGLSTVMQEMDEEWKRIFTALVEEGMASGDFHCADARRTVWRITLFLDGLAVQMVARRGPLKRDEAITWMREHTAAELGIDPDVLGSRR</sequence>
<name>A0A2Z4JDX9_9ACTN</name>
<dbReference type="PROSITE" id="PS50977">
    <property type="entry name" value="HTH_TETR_2"/>
    <property type="match status" value="1"/>
</dbReference>
<keyword evidence="3 5" id="KW-0238">DNA-binding</keyword>
<dbReference type="Gene3D" id="1.10.357.10">
    <property type="entry name" value="Tetracycline Repressor, domain 2"/>
    <property type="match status" value="1"/>
</dbReference>
<dbReference type="Pfam" id="PF13977">
    <property type="entry name" value="TetR_C_6"/>
    <property type="match status" value="1"/>
</dbReference>
<evidence type="ECO:0000256" key="2">
    <source>
        <dbReference type="ARBA" id="ARBA00023015"/>
    </source>
</evidence>
<dbReference type="KEGG" id="scad:DN051_41610"/>
<evidence type="ECO:0000313" key="7">
    <source>
        <dbReference type="EMBL" id="AWW43120.1"/>
    </source>
</evidence>
<keyword evidence="7" id="KW-0614">Plasmid</keyword>
<dbReference type="Proteomes" id="UP000249616">
    <property type="component" value="Plasmid unnamed1"/>
</dbReference>
<dbReference type="AlphaFoldDB" id="A0A2Z4JDX9"/>
<evidence type="ECO:0000313" key="8">
    <source>
        <dbReference type="Proteomes" id="UP000249616"/>
    </source>
</evidence>
<keyword evidence="1" id="KW-0678">Repressor</keyword>
<feature type="DNA-binding region" description="H-T-H motif" evidence="5">
    <location>
        <begin position="25"/>
        <end position="44"/>
    </location>
</feature>
<evidence type="ECO:0000259" key="6">
    <source>
        <dbReference type="PROSITE" id="PS50977"/>
    </source>
</evidence>
<dbReference type="InterPro" id="IPR039538">
    <property type="entry name" value="BetI_C"/>
</dbReference>
<evidence type="ECO:0000256" key="5">
    <source>
        <dbReference type="PROSITE-ProRule" id="PRU00335"/>
    </source>
</evidence>
<dbReference type="InterPro" id="IPR050109">
    <property type="entry name" value="HTH-type_TetR-like_transc_reg"/>
</dbReference>
<dbReference type="InterPro" id="IPR036271">
    <property type="entry name" value="Tet_transcr_reg_TetR-rel_C_sf"/>
</dbReference>
<dbReference type="InterPro" id="IPR001647">
    <property type="entry name" value="HTH_TetR"/>
</dbReference>
<proteinExistence type="predicted"/>
<dbReference type="GO" id="GO:0000976">
    <property type="term" value="F:transcription cis-regulatory region binding"/>
    <property type="evidence" value="ECO:0007669"/>
    <property type="project" value="TreeGrafter"/>
</dbReference>
<evidence type="ECO:0000256" key="3">
    <source>
        <dbReference type="ARBA" id="ARBA00023125"/>
    </source>
</evidence>
<evidence type="ECO:0000256" key="4">
    <source>
        <dbReference type="ARBA" id="ARBA00023163"/>
    </source>
</evidence>
<dbReference type="PANTHER" id="PTHR30055:SF200">
    <property type="entry name" value="HTH-TYPE TRANSCRIPTIONAL REPRESSOR BDCR"/>
    <property type="match status" value="1"/>
</dbReference>
<dbReference type="InterPro" id="IPR009057">
    <property type="entry name" value="Homeodomain-like_sf"/>
</dbReference>
<geneLocation type="plasmid" evidence="7 8">
    <name>unnamed1</name>
</geneLocation>
<gene>
    <name evidence="7" type="ORF">DN051_41610</name>
</gene>